<dbReference type="SMART" id="SM00248">
    <property type="entry name" value="ANK"/>
    <property type="match status" value="5"/>
</dbReference>
<evidence type="ECO:0000256" key="1">
    <source>
        <dbReference type="ARBA" id="ARBA00022737"/>
    </source>
</evidence>
<dbReference type="PROSITE" id="PS50297">
    <property type="entry name" value="ANK_REP_REGION"/>
    <property type="match status" value="1"/>
</dbReference>
<dbReference type="Pfam" id="PF12796">
    <property type="entry name" value="Ank_2"/>
    <property type="match status" value="1"/>
</dbReference>
<dbReference type="Proteomes" id="UP001150062">
    <property type="component" value="Unassembled WGS sequence"/>
</dbReference>
<reference evidence="4" key="1">
    <citation type="submission" date="2022-08" db="EMBL/GenBank/DDBJ databases">
        <title>Novel sulfate-reducing endosymbionts in the free-living metamonad Anaeramoeba.</title>
        <authorList>
            <person name="Jerlstrom-Hultqvist J."/>
            <person name="Cepicka I."/>
            <person name="Gallot-Lavallee L."/>
            <person name="Salas-Leiva D."/>
            <person name="Curtis B.A."/>
            <person name="Zahonova K."/>
            <person name="Pipaliya S."/>
            <person name="Dacks J."/>
            <person name="Roger A.J."/>
        </authorList>
    </citation>
    <scope>NUCLEOTIDE SEQUENCE</scope>
    <source>
        <strain evidence="4">Schooner1</strain>
    </source>
</reference>
<evidence type="ECO:0000313" key="4">
    <source>
        <dbReference type="EMBL" id="KAJ6243940.1"/>
    </source>
</evidence>
<keyword evidence="2 3" id="KW-0040">ANK repeat</keyword>
<dbReference type="Gene3D" id="1.25.40.20">
    <property type="entry name" value="Ankyrin repeat-containing domain"/>
    <property type="match status" value="2"/>
</dbReference>
<name>A0ABQ8YHG0_9EUKA</name>
<keyword evidence="1" id="KW-0677">Repeat</keyword>
<organism evidence="4 5">
    <name type="scientific">Anaeramoeba flamelloides</name>
    <dbReference type="NCBI Taxonomy" id="1746091"/>
    <lineage>
        <taxon>Eukaryota</taxon>
        <taxon>Metamonada</taxon>
        <taxon>Anaeramoebidae</taxon>
        <taxon>Anaeramoeba</taxon>
    </lineage>
</organism>
<evidence type="ECO:0000256" key="2">
    <source>
        <dbReference type="ARBA" id="ARBA00023043"/>
    </source>
</evidence>
<dbReference type="EMBL" id="JAOAOG010000167">
    <property type="protein sequence ID" value="KAJ6243940.1"/>
    <property type="molecule type" value="Genomic_DNA"/>
</dbReference>
<evidence type="ECO:0000256" key="3">
    <source>
        <dbReference type="PROSITE-ProRule" id="PRU00023"/>
    </source>
</evidence>
<keyword evidence="5" id="KW-1185">Reference proteome</keyword>
<dbReference type="InterPro" id="IPR036770">
    <property type="entry name" value="Ankyrin_rpt-contain_sf"/>
</dbReference>
<evidence type="ECO:0000313" key="5">
    <source>
        <dbReference type="Proteomes" id="UP001150062"/>
    </source>
</evidence>
<protein>
    <submittedName>
        <fullName evidence="4">Ankyrin repeat-containing protein</fullName>
    </submittedName>
</protein>
<feature type="repeat" description="ANK" evidence="3">
    <location>
        <begin position="288"/>
        <end position="322"/>
    </location>
</feature>
<accession>A0ABQ8YHG0</accession>
<gene>
    <name evidence="4" type="ORF">M0813_21731</name>
</gene>
<dbReference type="InterPro" id="IPR002110">
    <property type="entry name" value="Ankyrin_rpt"/>
</dbReference>
<proteinExistence type="predicted"/>
<comment type="caution">
    <text evidence="4">The sequence shown here is derived from an EMBL/GenBank/DDBJ whole genome shotgun (WGS) entry which is preliminary data.</text>
</comment>
<dbReference type="PANTHER" id="PTHR24134:SF9">
    <property type="entry name" value="ANKYRIN REPEAT AND SOCS BOX PROTEIN 8"/>
    <property type="match status" value="1"/>
</dbReference>
<dbReference type="PANTHER" id="PTHR24134">
    <property type="entry name" value="ANKYRIN REPEAT-CONTAINING PROTEIN DDB_G0279043"/>
    <property type="match status" value="1"/>
</dbReference>
<dbReference type="PROSITE" id="PS50088">
    <property type="entry name" value="ANK_REPEAT"/>
    <property type="match status" value="1"/>
</dbReference>
<sequence>MEFWSKKKNKQTLAKAPKNVVIEFIKNNCDENPDFPIAELLNRRKYEQFWIRFGVEQKGSLKKRLRNGNNCLHFVITRSKLEESYEDVEYMLQKGVDPNQLNGQGFNSFHLLCQQPNLPIKFFELFFRYNADPNRFSNSRKQPMTPFSFLLMNDKYEDLKLWELFLQNGSNPLLMCDFNQRNFLSLLLSRTTLPKRSTIEFFIEHGYPFKQSTGYPLLSLLCNKNLDQDYLEFMLQIGAQINPKKTFSNVDYGFAPKTPLCVSILNQNLPNVKLLLKNGADPNLTCLKGMTPLHVAFSLNVLSLDLLKLFVDYRVDFNIKNEHGFTLLTLLFARYYYNFFPEEKEKHQNRSIYVYSYGEIRYYKKLLK</sequence>
<dbReference type="SUPFAM" id="SSF48403">
    <property type="entry name" value="Ankyrin repeat"/>
    <property type="match status" value="1"/>
</dbReference>